<keyword evidence="14" id="KW-0276">Fatty acid metabolism</keyword>
<evidence type="ECO:0000256" key="10">
    <source>
        <dbReference type="ARBA" id="ARBA00022553"/>
    </source>
</evidence>
<keyword evidence="9" id="KW-0444">Lipid biosynthesis</keyword>
<feature type="active site" description="Proton acceptor; for dehydratase activity" evidence="64">
    <location>
        <position position="997"/>
    </location>
</feature>
<comment type="catalytic activity">
    <reaction evidence="37">
        <text>3-oxodecanoyl-[ACP] + NADPH + H(+) = (3R)-hydroxydecanoyl-[ACP] + NADP(+)</text>
        <dbReference type="Rhea" id="RHEA:41856"/>
        <dbReference type="Rhea" id="RHEA-COMP:9637"/>
        <dbReference type="Rhea" id="RHEA-COMP:9638"/>
        <dbReference type="ChEBI" id="CHEBI:15378"/>
        <dbReference type="ChEBI" id="CHEBI:57783"/>
        <dbReference type="ChEBI" id="CHEBI:58349"/>
        <dbReference type="ChEBI" id="CHEBI:78464"/>
        <dbReference type="ChEBI" id="CHEBI:78466"/>
    </reaction>
    <physiologicalReaction direction="left-to-right" evidence="37">
        <dbReference type="Rhea" id="RHEA:41857"/>
    </physiologicalReaction>
</comment>
<dbReference type="EC" id="3.1.2.14" evidence="3"/>
<comment type="catalytic activity">
    <reaction evidence="60">
        <text>3-oxooctanoyl-[ACP] + NADPH + H(+) = (3R)-hydroxyoctanoyl-[ACP] + NADP(+)</text>
        <dbReference type="Rhea" id="RHEA:41840"/>
        <dbReference type="Rhea" id="RHEA-COMP:9633"/>
        <dbReference type="Rhea" id="RHEA-COMP:9634"/>
        <dbReference type="ChEBI" id="CHEBI:15378"/>
        <dbReference type="ChEBI" id="CHEBI:57783"/>
        <dbReference type="ChEBI" id="CHEBI:58349"/>
        <dbReference type="ChEBI" id="CHEBI:78460"/>
        <dbReference type="ChEBI" id="CHEBI:78461"/>
    </reaction>
    <physiologicalReaction direction="left-to-right" evidence="60">
        <dbReference type="Rhea" id="RHEA:41841"/>
    </physiologicalReaction>
</comment>
<dbReference type="GO" id="GO:0031177">
    <property type="term" value="F:phosphopantetheine binding"/>
    <property type="evidence" value="ECO:0007669"/>
    <property type="project" value="InterPro"/>
</dbReference>
<evidence type="ECO:0000256" key="32">
    <source>
        <dbReference type="ARBA" id="ARBA00023442"/>
    </source>
</evidence>
<dbReference type="PANTHER" id="PTHR43775:SF7">
    <property type="entry name" value="FATTY ACID SYNTHASE"/>
    <property type="match status" value="1"/>
</dbReference>
<dbReference type="InterPro" id="IPR013968">
    <property type="entry name" value="PKS_KR"/>
</dbReference>
<evidence type="ECO:0000256" key="49">
    <source>
        <dbReference type="ARBA" id="ARBA00048506"/>
    </source>
</evidence>
<evidence type="ECO:0000256" key="2">
    <source>
        <dbReference type="ARBA" id="ARBA00012004"/>
    </source>
</evidence>
<evidence type="ECO:0000256" key="3">
    <source>
        <dbReference type="ARBA" id="ARBA00012480"/>
    </source>
</evidence>
<evidence type="ECO:0000256" key="4">
    <source>
        <dbReference type="ARBA" id="ARBA00012873"/>
    </source>
</evidence>
<evidence type="ECO:0000256" key="19">
    <source>
        <dbReference type="ARBA" id="ARBA00023027"/>
    </source>
</evidence>
<dbReference type="SMART" id="SM00829">
    <property type="entry name" value="PKS_ER"/>
    <property type="match status" value="1"/>
</dbReference>
<dbReference type="SUPFAM" id="SSF52151">
    <property type="entry name" value="FabD/lysophospholipase-like"/>
    <property type="match status" value="1"/>
</dbReference>
<comment type="catalytic activity">
    <reaction evidence="27">
        <text>a (3R)-hydroxyacyl-[ACP] = a (2E)-enoyl-[ACP] + H2O</text>
        <dbReference type="Rhea" id="RHEA:13097"/>
        <dbReference type="Rhea" id="RHEA-COMP:9925"/>
        <dbReference type="Rhea" id="RHEA-COMP:9945"/>
        <dbReference type="ChEBI" id="CHEBI:15377"/>
        <dbReference type="ChEBI" id="CHEBI:78784"/>
        <dbReference type="ChEBI" id="CHEBI:78827"/>
        <dbReference type="EC" id="4.2.1.59"/>
    </reaction>
    <physiologicalReaction direction="left-to-right" evidence="27">
        <dbReference type="Rhea" id="RHEA:13098"/>
    </physiologicalReaction>
</comment>
<dbReference type="InterPro" id="IPR018201">
    <property type="entry name" value="Ketoacyl_synth_AS"/>
</dbReference>
<evidence type="ECO:0000256" key="13">
    <source>
        <dbReference type="ARBA" id="ARBA00022801"/>
    </source>
</evidence>
<evidence type="ECO:0000256" key="1">
    <source>
        <dbReference type="ARBA" id="ARBA00005189"/>
    </source>
</evidence>
<dbReference type="CDD" id="cd05195">
    <property type="entry name" value="enoyl_red"/>
    <property type="match status" value="1"/>
</dbReference>
<dbReference type="Gene3D" id="3.40.47.10">
    <property type="match status" value="1"/>
</dbReference>
<dbReference type="OMA" id="KMRGGEF"/>
<evidence type="ECO:0000256" key="46">
    <source>
        <dbReference type="ARBA" id="ARBA00048281"/>
    </source>
</evidence>
<dbReference type="InterPro" id="IPR016039">
    <property type="entry name" value="Thiolase-like"/>
</dbReference>
<evidence type="ECO:0000313" key="68">
    <source>
        <dbReference type="EnsemblMetazoa" id="ASTEI05210-PA"/>
    </source>
</evidence>
<dbReference type="EC" id="2.3.1.41" evidence="6"/>
<keyword evidence="21" id="KW-0275">Fatty acid biosynthesis</keyword>
<evidence type="ECO:0000256" key="45">
    <source>
        <dbReference type="ARBA" id="ARBA00048051"/>
    </source>
</evidence>
<evidence type="ECO:0000256" key="31">
    <source>
        <dbReference type="ARBA" id="ARBA00023402"/>
    </source>
</evidence>
<evidence type="ECO:0000256" key="34">
    <source>
        <dbReference type="ARBA" id="ARBA00047300"/>
    </source>
</evidence>
<evidence type="ECO:0000256" key="51">
    <source>
        <dbReference type="ARBA" id="ARBA00048650"/>
    </source>
</evidence>
<dbReference type="GO" id="GO:0006633">
    <property type="term" value="P:fatty acid biosynthetic process"/>
    <property type="evidence" value="ECO:0007669"/>
    <property type="project" value="UniProtKB-UniPathway"/>
</dbReference>
<comment type="catalytic activity">
    <reaction evidence="42">
        <text>(2E)-hexenoyl-[ACP] + NADPH + H(+) = hexanoyl-[ACP] + NADP(+)</text>
        <dbReference type="Rhea" id="RHEA:41832"/>
        <dbReference type="Rhea" id="RHEA-COMP:9631"/>
        <dbReference type="Rhea" id="RHEA-COMP:9632"/>
        <dbReference type="ChEBI" id="CHEBI:15378"/>
        <dbReference type="ChEBI" id="CHEBI:57783"/>
        <dbReference type="ChEBI" id="CHEBI:58349"/>
        <dbReference type="ChEBI" id="CHEBI:78458"/>
        <dbReference type="ChEBI" id="CHEBI:78459"/>
    </reaction>
    <physiologicalReaction direction="left-to-right" evidence="42">
        <dbReference type="Rhea" id="RHEA:41833"/>
    </physiologicalReaction>
</comment>
<evidence type="ECO:0000313" key="69">
    <source>
        <dbReference type="Proteomes" id="UP000076408"/>
    </source>
</evidence>
<evidence type="ECO:0000256" key="15">
    <source>
        <dbReference type="ARBA" id="ARBA00022857"/>
    </source>
</evidence>
<dbReference type="Pfam" id="PF13602">
    <property type="entry name" value="ADH_zinc_N_2"/>
    <property type="match status" value="1"/>
</dbReference>
<evidence type="ECO:0000256" key="35">
    <source>
        <dbReference type="ARBA" id="ARBA00047394"/>
    </source>
</evidence>
<evidence type="ECO:0000256" key="11">
    <source>
        <dbReference type="ARBA" id="ARBA00022679"/>
    </source>
</evidence>
<evidence type="ECO:0000256" key="54">
    <source>
        <dbReference type="ARBA" id="ARBA00048935"/>
    </source>
</evidence>
<feature type="compositionally biased region" description="Gly residues" evidence="65">
    <location>
        <begin position="2222"/>
        <end position="2231"/>
    </location>
</feature>
<dbReference type="GO" id="GO:0004312">
    <property type="term" value="F:fatty acid synthase activity"/>
    <property type="evidence" value="ECO:0007669"/>
    <property type="project" value="UniProtKB-EC"/>
</dbReference>
<dbReference type="SUPFAM" id="SSF53474">
    <property type="entry name" value="alpha/beta-Hydrolases"/>
    <property type="match status" value="1"/>
</dbReference>
<evidence type="ECO:0000256" key="60">
    <source>
        <dbReference type="ARBA" id="ARBA00049422"/>
    </source>
</evidence>
<evidence type="ECO:0000256" key="50">
    <source>
        <dbReference type="ARBA" id="ARBA00048571"/>
    </source>
</evidence>
<dbReference type="InterPro" id="IPR020843">
    <property type="entry name" value="ER"/>
</dbReference>
<evidence type="ECO:0000256" key="18">
    <source>
        <dbReference type="ARBA" id="ARBA00023002"/>
    </source>
</evidence>
<keyword evidence="15" id="KW-0521">NADP</keyword>
<feature type="active site" description="Proton donor; for dehydratase activity" evidence="64">
    <location>
        <position position="1148"/>
    </location>
</feature>
<dbReference type="SUPFAM" id="SSF50129">
    <property type="entry name" value="GroES-like"/>
    <property type="match status" value="1"/>
</dbReference>
<dbReference type="GO" id="GO:0004316">
    <property type="term" value="F:3-oxoacyl-[acyl-carrier-protein] reductase (NADPH) activity"/>
    <property type="evidence" value="ECO:0007669"/>
    <property type="project" value="UniProtKB-EC"/>
</dbReference>
<comment type="catalytic activity">
    <reaction evidence="52">
        <text>holo-[ACP] + acetyl-CoA = acetyl-[ACP] + CoA</text>
        <dbReference type="Rhea" id="RHEA:41788"/>
        <dbReference type="Rhea" id="RHEA-COMP:9621"/>
        <dbReference type="Rhea" id="RHEA-COMP:9685"/>
        <dbReference type="ChEBI" id="CHEBI:57287"/>
        <dbReference type="ChEBI" id="CHEBI:57288"/>
        <dbReference type="ChEBI" id="CHEBI:64479"/>
        <dbReference type="ChEBI" id="CHEBI:78446"/>
        <dbReference type="EC" id="2.3.1.38"/>
    </reaction>
    <physiologicalReaction direction="left-to-right" evidence="52">
        <dbReference type="Rhea" id="RHEA:41789"/>
    </physiologicalReaction>
</comment>
<evidence type="ECO:0000256" key="52">
    <source>
        <dbReference type="ARBA" id="ARBA00048691"/>
    </source>
</evidence>
<comment type="catalytic activity">
    <reaction evidence="35">
        <text>hexanoyl-[ACP] + malonyl-[ACP] + H(+) = 3-oxooctanoyl-[ACP] + holo-[ACP] + CO2</text>
        <dbReference type="Rhea" id="RHEA:41836"/>
        <dbReference type="Rhea" id="RHEA-COMP:9623"/>
        <dbReference type="Rhea" id="RHEA-COMP:9632"/>
        <dbReference type="Rhea" id="RHEA-COMP:9633"/>
        <dbReference type="Rhea" id="RHEA-COMP:9685"/>
        <dbReference type="ChEBI" id="CHEBI:15378"/>
        <dbReference type="ChEBI" id="CHEBI:16526"/>
        <dbReference type="ChEBI" id="CHEBI:64479"/>
        <dbReference type="ChEBI" id="CHEBI:78449"/>
        <dbReference type="ChEBI" id="CHEBI:78459"/>
        <dbReference type="ChEBI" id="CHEBI:78460"/>
    </reaction>
    <physiologicalReaction direction="left-to-right" evidence="35">
        <dbReference type="Rhea" id="RHEA:41837"/>
    </physiologicalReaction>
</comment>
<comment type="catalytic activity">
    <reaction evidence="33">
        <text>acetyl-CoA + n malonyl-CoA + 2n NADPH + 2n H(+) = a long-chain fatty acid + (n+1) CoA + n CO2 + 2n NADP(+).</text>
        <dbReference type="EC" id="2.3.1.85"/>
    </reaction>
</comment>
<comment type="catalytic activity">
    <reaction evidence="54">
        <text>3-oxotetradecanoyl-[ACP] + NADPH + H(+) = (3R)-hydroxytetradecanoyl-[ACP] + NADP(+)</text>
        <dbReference type="Rhea" id="RHEA:41888"/>
        <dbReference type="Rhea" id="RHEA-COMP:9645"/>
        <dbReference type="Rhea" id="RHEA-COMP:9646"/>
        <dbReference type="ChEBI" id="CHEBI:15378"/>
        <dbReference type="ChEBI" id="CHEBI:57783"/>
        <dbReference type="ChEBI" id="CHEBI:58349"/>
        <dbReference type="ChEBI" id="CHEBI:78473"/>
        <dbReference type="ChEBI" id="CHEBI:78474"/>
    </reaction>
    <physiologicalReaction direction="left-to-right" evidence="54">
        <dbReference type="Rhea" id="RHEA:41889"/>
    </physiologicalReaction>
</comment>
<dbReference type="SUPFAM" id="SSF51735">
    <property type="entry name" value="NAD(P)-binding Rossmann-fold domains"/>
    <property type="match status" value="2"/>
</dbReference>
<keyword evidence="69" id="KW-1185">Reference proteome</keyword>
<keyword evidence="19" id="KW-0520">NAD</keyword>
<dbReference type="SMART" id="SM00826">
    <property type="entry name" value="PKS_DH"/>
    <property type="match status" value="1"/>
</dbReference>
<dbReference type="InterPro" id="IPR001031">
    <property type="entry name" value="Thioesterase"/>
</dbReference>
<comment type="catalytic activity">
    <reaction evidence="45">
        <text>hexadecanoyl-[ACP] + malonyl-[ACP] + H(+) = 3-oxooctadecanoyl-[ACP] + holo-[ACP] + CO2</text>
        <dbReference type="Rhea" id="RHEA:41916"/>
        <dbReference type="Rhea" id="RHEA-COMP:9623"/>
        <dbReference type="Rhea" id="RHEA-COMP:9652"/>
        <dbReference type="Rhea" id="RHEA-COMP:9653"/>
        <dbReference type="Rhea" id="RHEA-COMP:9685"/>
        <dbReference type="ChEBI" id="CHEBI:15378"/>
        <dbReference type="ChEBI" id="CHEBI:16526"/>
        <dbReference type="ChEBI" id="CHEBI:64479"/>
        <dbReference type="ChEBI" id="CHEBI:78449"/>
        <dbReference type="ChEBI" id="CHEBI:78483"/>
        <dbReference type="ChEBI" id="CHEBI:78487"/>
    </reaction>
    <physiologicalReaction direction="left-to-right" evidence="45">
        <dbReference type="Rhea" id="RHEA:41917"/>
    </physiologicalReaction>
</comment>
<evidence type="ECO:0000256" key="42">
    <source>
        <dbReference type="ARBA" id="ARBA00047897"/>
    </source>
</evidence>
<comment type="catalytic activity">
    <reaction evidence="24">
        <text>(3R)-hydroxydodecanoyl-[ACP] = (2E)-dodecenoyl-[ACP] + H2O</text>
        <dbReference type="Rhea" id="RHEA:41876"/>
        <dbReference type="Rhea" id="RHEA-COMP:9642"/>
        <dbReference type="Rhea" id="RHEA-COMP:9643"/>
        <dbReference type="ChEBI" id="CHEBI:15377"/>
        <dbReference type="ChEBI" id="CHEBI:78470"/>
        <dbReference type="ChEBI" id="CHEBI:78472"/>
    </reaction>
    <physiologicalReaction direction="left-to-right" evidence="24">
        <dbReference type="Rhea" id="RHEA:41877"/>
    </physiologicalReaction>
</comment>
<feature type="domain" description="PKS/mFAS DH" evidence="67">
    <location>
        <begin position="960"/>
        <end position="1229"/>
    </location>
</feature>
<dbReference type="SUPFAM" id="SSF47336">
    <property type="entry name" value="ACP-like"/>
    <property type="match status" value="1"/>
</dbReference>
<dbReference type="InterPro" id="IPR036736">
    <property type="entry name" value="ACP-like_sf"/>
</dbReference>
<dbReference type="PROSITE" id="PS52004">
    <property type="entry name" value="KS3_2"/>
    <property type="match status" value="1"/>
</dbReference>
<dbReference type="GO" id="GO:0019171">
    <property type="term" value="F:(3R)-hydroxyacyl-[acyl-carrier-protein] dehydratase activity"/>
    <property type="evidence" value="ECO:0007669"/>
    <property type="project" value="UniProtKB-EC"/>
</dbReference>
<feature type="compositionally biased region" description="Basic and acidic residues" evidence="65">
    <location>
        <begin position="54"/>
        <end position="72"/>
    </location>
</feature>
<dbReference type="Pfam" id="PF00698">
    <property type="entry name" value="Acyl_transf_1"/>
    <property type="match status" value="1"/>
</dbReference>
<dbReference type="Gene3D" id="3.90.180.10">
    <property type="entry name" value="Medium-chain alcohol dehydrogenases, catalytic domain"/>
    <property type="match status" value="1"/>
</dbReference>
<dbReference type="GO" id="GO:0004315">
    <property type="term" value="F:3-oxoacyl-[acyl-carrier-protein] synthase activity"/>
    <property type="evidence" value="ECO:0007669"/>
    <property type="project" value="UniProtKB-EC"/>
</dbReference>
<comment type="catalytic activity">
    <reaction evidence="30">
        <text>(3R)-hydroxyhexadecanoyl-[ACP] = (2E)-hexadecenoyl-[ACP] + H2O</text>
        <dbReference type="Rhea" id="RHEA:41908"/>
        <dbReference type="Rhea" id="RHEA-COMP:9650"/>
        <dbReference type="Rhea" id="RHEA-COMP:9651"/>
        <dbReference type="ChEBI" id="CHEBI:15377"/>
        <dbReference type="ChEBI" id="CHEBI:78480"/>
        <dbReference type="ChEBI" id="CHEBI:78481"/>
    </reaction>
    <physiologicalReaction direction="left-to-right" evidence="30">
        <dbReference type="Rhea" id="RHEA:41909"/>
    </physiologicalReaction>
</comment>
<dbReference type="Pfam" id="PF00975">
    <property type="entry name" value="Thioesterase"/>
    <property type="match status" value="1"/>
</dbReference>
<evidence type="ECO:0000256" key="16">
    <source>
        <dbReference type="ARBA" id="ARBA00022898"/>
    </source>
</evidence>
<dbReference type="InterPro" id="IPR036291">
    <property type="entry name" value="NAD(P)-bd_dom_sf"/>
</dbReference>
<keyword evidence="20" id="KW-0443">Lipid metabolism</keyword>
<comment type="catalytic activity">
    <reaction evidence="57">
        <text>(2E)-tetradecenoyl-[ACP] + NADPH + H(+) = tetradecanoyl-[ACP] + NADP(+)</text>
        <dbReference type="Rhea" id="RHEA:41896"/>
        <dbReference type="Rhea" id="RHEA-COMP:9647"/>
        <dbReference type="Rhea" id="RHEA-COMP:9648"/>
        <dbReference type="ChEBI" id="CHEBI:15378"/>
        <dbReference type="ChEBI" id="CHEBI:57783"/>
        <dbReference type="ChEBI" id="CHEBI:58349"/>
        <dbReference type="ChEBI" id="CHEBI:78475"/>
        <dbReference type="ChEBI" id="CHEBI:78477"/>
    </reaction>
    <physiologicalReaction direction="left-to-right" evidence="57">
        <dbReference type="Rhea" id="RHEA:41897"/>
    </physiologicalReaction>
</comment>
<feature type="region of interest" description="C-terminal hotdog fold" evidence="64">
    <location>
        <begin position="1098"/>
        <end position="1229"/>
    </location>
</feature>
<dbReference type="PROSITE" id="PS00606">
    <property type="entry name" value="KS3_1"/>
    <property type="match status" value="1"/>
</dbReference>
<reference evidence="69" key="1">
    <citation type="journal article" date="2014" name="Genome Biol.">
        <title>Genome analysis of a major urban malaria vector mosquito, Anopheles stephensi.</title>
        <authorList>
            <person name="Jiang X."/>
            <person name="Peery A."/>
            <person name="Hall A.B."/>
            <person name="Sharma A."/>
            <person name="Chen X.G."/>
            <person name="Waterhouse R.M."/>
            <person name="Komissarov A."/>
            <person name="Riehle M.M."/>
            <person name="Shouche Y."/>
            <person name="Sharakhova M.V."/>
            <person name="Lawson D."/>
            <person name="Pakpour N."/>
            <person name="Arensburger P."/>
            <person name="Davidson V.L."/>
            <person name="Eiglmeier K."/>
            <person name="Emrich S."/>
            <person name="George P."/>
            <person name="Kennedy R.C."/>
            <person name="Mane S.P."/>
            <person name="Maslen G."/>
            <person name="Oringanje C."/>
            <person name="Qi Y."/>
            <person name="Settlage R."/>
            <person name="Tojo M."/>
            <person name="Tubio J.M."/>
            <person name="Unger M.F."/>
            <person name="Wang B."/>
            <person name="Vernick K.D."/>
            <person name="Ribeiro J.M."/>
            <person name="James A.A."/>
            <person name="Michel K."/>
            <person name="Riehle M.A."/>
            <person name="Luckhart S."/>
            <person name="Sharakhov I.V."/>
            <person name="Tu Z."/>
        </authorList>
    </citation>
    <scope>NUCLEOTIDE SEQUENCE [LARGE SCALE GENOMIC DNA]</scope>
    <source>
        <strain evidence="69">Indian</strain>
    </source>
</reference>
<evidence type="ECO:0000256" key="62">
    <source>
        <dbReference type="ARBA" id="ARBA00049521"/>
    </source>
</evidence>
<dbReference type="InterPro" id="IPR020841">
    <property type="entry name" value="PKS_Beta-ketoAc_synthase_dom"/>
</dbReference>
<dbReference type="Pfam" id="PF00550">
    <property type="entry name" value="PP-binding"/>
    <property type="match status" value="1"/>
</dbReference>
<evidence type="ECO:0000256" key="59">
    <source>
        <dbReference type="ARBA" id="ARBA00049414"/>
    </source>
</evidence>
<comment type="catalytic activity">
    <reaction evidence="51">
        <text>a 2,3-saturated acyl-[ACP] + NADP(+) = a (2E)-enoyl-[ACP] + NADPH + H(+)</text>
        <dbReference type="Rhea" id="RHEA:22564"/>
        <dbReference type="Rhea" id="RHEA-COMP:9925"/>
        <dbReference type="Rhea" id="RHEA-COMP:9926"/>
        <dbReference type="ChEBI" id="CHEBI:15378"/>
        <dbReference type="ChEBI" id="CHEBI:57783"/>
        <dbReference type="ChEBI" id="CHEBI:58349"/>
        <dbReference type="ChEBI" id="CHEBI:78784"/>
        <dbReference type="ChEBI" id="CHEBI:78785"/>
        <dbReference type="EC" id="1.3.1.39"/>
    </reaction>
    <physiologicalReaction direction="right-to-left" evidence="51">
        <dbReference type="Rhea" id="RHEA:22566"/>
    </physiologicalReaction>
</comment>
<evidence type="ECO:0000256" key="41">
    <source>
        <dbReference type="ARBA" id="ARBA00047810"/>
    </source>
</evidence>
<dbReference type="InterPro" id="IPR049391">
    <property type="entry name" value="FAS_pseudo-KR"/>
</dbReference>
<keyword evidence="22" id="KW-0511">Multifunctional enzyme</keyword>
<dbReference type="Pfam" id="PF02801">
    <property type="entry name" value="Ketoacyl-synt_C"/>
    <property type="match status" value="1"/>
</dbReference>
<dbReference type="InterPro" id="IPR009081">
    <property type="entry name" value="PP-bd_ACP"/>
</dbReference>
<evidence type="ECO:0000256" key="14">
    <source>
        <dbReference type="ARBA" id="ARBA00022832"/>
    </source>
</evidence>
<evidence type="ECO:0000256" key="28">
    <source>
        <dbReference type="ARBA" id="ARBA00023398"/>
    </source>
</evidence>
<comment type="catalytic activity">
    <reaction evidence="49">
        <text>a fatty acyl-[ACP] + malonyl-[ACP] + H(+) = a 3-oxoacyl-[ACP] + holo-[ACP] + CO2</text>
        <dbReference type="Rhea" id="RHEA:22836"/>
        <dbReference type="Rhea" id="RHEA-COMP:9623"/>
        <dbReference type="Rhea" id="RHEA-COMP:9685"/>
        <dbReference type="Rhea" id="RHEA-COMP:9916"/>
        <dbReference type="Rhea" id="RHEA-COMP:14125"/>
        <dbReference type="ChEBI" id="CHEBI:15378"/>
        <dbReference type="ChEBI" id="CHEBI:16526"/>
        <dbReference type="ChEBI" id="CHEBI:64479"/>
        <dbReference type="ChEBI" id="CHEBI:78449"/>
        <dbReference type="ChEBI" id="CHEBI:78776"/>
        <dbReference type="ChEBI" id="CHEBI:138651"/>
        <dbReference type="EC" id="2.3.1.41"/>
    </reaction>
    <physiologicalReaction direction="left-to-right" evidence="49">
        <dbReference type="Rhea" id="RHEA:22837"/>
    </physiologicalReaction>
</comment>
<dbReference type="EC" id="1.1.1.100" evidence="5"/>
<comment type="catalytic activity">
    <reaction evidence="39">
        <text>(2E)-butenoyl-[ACP] + NADPH + H(+) = butanoyl-[ACP] + NADP(+)</text>
        <dbReference type="Rhea" id="RHEA:41812"/>
        <dbReference type="Rhea" id="RHEA-COMP:9627"/>
        <dbReference type="Rhea" id="RHEA-COMP:9628"/>
        <dbReference type="ChEBI" id="CHEBI:15378"/>
        <dbReference type="ChEBI" id="CHEBI:57783"/>
        <dbReference type="ChEBI" id="CHEBI:58349"/>
        <dbReference type="ChEBI" id="CHEBI:78453"/>
        <dbReference type="ChEBI" id="CHEBI:78454"/>
    </reaction>
    <physiologicalReaction direction="left-to-right" evidence="39">
        <dbReference type="Rhea" id="RHEA:41813"/>
    </physiologicalReaction>
</comment>
<dbReference type="InterPro" id="IPR057326">
    <property type="entry name" value="KR_dom"/>
</dbReference>
<sequence length="2535" mass="275512">RSRFFHNPGRKASHQRRLPGAVSSGSAAIPSRGKRSNRRKQRRNQSNNSNMPARFEDVTASDTRRSVPLDRVGGHYDVGAGVGGHGGPRPTIVDEICITGFSGRLPESSDIAEFKRNLLEGVDMVNDDDRRWPAGLYDLPTRIGKIKDEDLQHLDAEFFKIHQKQAECMDPQLRMLLECTHEAIIDAGINPQEIRGSRTGVYIGCSNSETEQHWCADPDLVNGYGLTGCARAMFANRISYTFDFKGPSYAVDTACSSSLFALSQAFADMKAGHCDAAIVAGCGLILKPTMSLQFKRLNMLSKDGMCKAFDESGNGYVRSDGCVVTFLQRASNSRRIYASVLNVRTNTDGFKEQGITYPIGEMQKRLIKETYDEIGLNPADVVYVEAHGTGTKVGDPQEVNAITDFFCKDRKTPLLIGSVKSNMGHSEPASGVCSIAKILIAMEEGVIPGNLHYKNPNPDLYGLLDGRLKVVDRNLPWNGGIIGLNSFGFGGANAHVILKSNPKPKPISPKDDGFPKLMVASGRTPEAVESFLDQAAVSKDDEEFVGIVNEIHSRNIPLHNHRGYTVVAGGGDAQAQTVREVSEVNVDDKRPVWFIYSGMGSQWASMAKDLMQLEVFQSSIYRCAEALRPEGVDLIDVLTKSDETKFDNILNSFISIAAVQVALTDVLTHVGITPDGMVGHSVGELGCAYADGCFTPEQTVLAAYWRGRSILDTDLIAGQMAAVGLSWEECKQKLPKDVIPACHNSADSVTISGPVSSVGKVIADLNAQGIFAKGVKSSGIAFHSRYIADAAPKLRKSLDKIIPNPKNRTPRWISTSIPEESWPTPLAQQSSSAYHVNNLLSPVLFAEGLKHVPANAICIEIAPHGLLQAILKRALGKDATNLSLMKRDHANNMIFLLSNLGKLYAAGAQPQVQKLYRPITYPVGRGTPMLNSLVKWDHSINWFLARIGVESEQLHFEIFPPMVITCFASYSRPTDKSGETIIDVNLGKDEDAYLAGHTIDGRVLFPATGYLTLAWRTYAKMQGADIEKTPVVIENAVFHRATILPKDGSVKFGINFFDGTGAFEICEGGTLAVSGKLTIPEKIELEELPLNKLEADKSGLPLNMGDVYKELRLRGYDYADMFRGVTRSDPRAIAGELQWRDNWVSFMDTMLQFSILGKDLRELYLPTRIEKIVINPARHMELVSNLTQTGDDRTLPVYMYRDINVIKSGGVEMRGLRATLAPRRQGTQAPPTLEKYVFVPNSNEKDLAEGNSEKARLRSITAAVHLVIENSSGALKIKVAEASFERSPENTMAGTVQAIIEGEPTLASDVAVVTTHQPDTLVQHYGESGVRVVSKDAAAGPIEQNCHLAIGYDAFGRADPEAILCNLRDSIKSDGFVLLEESPSTFDARSRATLARAGFTLISTQVCDKKVFVLLRPIVGDLAQRKTVLVTITERSFSWVEELKAALAKAEETSTFVYIVCQGEELCGAQGLMNCVKNEVGGKFARLFFIQDRKADKFSLTGALYKEQVAKDLICNVLRPANGTPAPAWGTFRHLRLDNQSNAPSLPVEHAYINALTKGDLASLKWIESSLSRERPDATNAKSDRTELCTVYYAPINFRDVMLSSGKLGADALPGDLATQDCILGLEFAGRDSNGRRIMAMVQAKSLATTCVAQRNMIWEIPDGWTMEQASTVPCVYSTVYYALVMRGRMKRGESILIHAGSGGVGQAAISVALAAGVTVYTTVGSKEKREFLKRTFPQLTDRNIGNSRDCSFEQLVMRETQGRGVDLVLNSLAEEKLQASVRCLGLNGRFLEIGKFDLNNNSPLGMSVFLRNTSFHGILLDSVMEGDDETIAEVVKLVADGIKSGAVRPLPTSVFTEQQVEQAFRFMASGKHIGKVVVRVREEEKAKIVKPAPKLINAIPRTYMHAEKVYILIGGLGGFGLELSNWLVSRGAKIIVLTSRSGVRTGYQSLMIRRWTERGVKVVIDTNDVTTLKGAQQLLTEAARHGPVGGVFNLAAVLRDGLLENSSEADFRAVCVPKVEGTKNLDAATRELCPDLDYFVCFSSVSCGRGNQGQVNYGLANSAMERICEARHAAGLPATAIQWGAIGDTGLVLENLGDNDTVVGGTLPQRMPSCLQTMDLFMQQPSPVLASMVIAEKRKTDTGGVSLVGCIANILGLKDTKNVSDGATLADLGMDSLMGAEIKQTLERSFDLVLSAAEIRLLTFGKLRSFEKGGAAAAGGEAGGAAGGAGSPVAAGGADGKRTDEHAIGDGTQVKFSAELMPKECLVRLESAAPAGSKARPVFAVHAIEGVITALIPLAQTLPVPVYGLQCVEAAPLDSLELLAAYYIKQIRTVQARGPYTIIGYSFGASIAYEMVVQLEKAGDACQLLLLDGSPRYVSWYTEAQKQRNANGEVVQAVDEAYALAYFAMVCGGLDYGRTAKELVEAKSWDDRVAKCAEMVHAKNPQYSRQLLATTAKSFVGKIVASHMYKPSSKVKATVKLVKPTENYAKLQGDYGLSDLCQQKVEIFTVKGDHRSMLKGDSMKQIATILQQLF</sequence>
<feature type="compositionally biased region" description="Basic and acidic residues" evidence="65">
    <location>
        <begin position="2240"/>
        <end position="2249"/>
    </location>
</feature>
<dbReference type="Pfam" id="PF21089">
    <property type="entry name" value="PKS_DH_N"/>
    <property type="match status" value="1"/>
</dbReference>
<dbReference type="SMART" id="SM00827">
    <property type="entry name" value="PKS_AT"/>
    <property type="match status" value="1"/>
</dbReference>
<comment type="catalytic activity">
    <reaction evidence="23">
        <text>(3R)-hydroxyoctanoyl-[ACP] = (2E)-octenoyl-[ACP] + H2O</text>
        <dbReference type="Rhea" id="RHEA:41844"/>
        <dbReference type="Rhea" id="RHEA-COMP:9634"/>
        <dbReference type="Rhea" id="RHEA-COMP:9635"/>
        <dbReference type="ChEBI" id="CHEBI:15377"/>
        <dbReference type="ChEBI" id="CHEBI:78461"/>
        <dbReference type="ChEBI" id="CHEBI:78462"/>
    </reaction>
    <physiologicalReaction direction="left-to-right" evidence="23">
        <dbReference type="Rhea" id="RHEA:41845"/>
    </physiologicalReaction>
</comment>
<keyword evidence="10" id="KW-0597">Phosphoprotein</keyword>
<evidence type="ECO:0000256" key="40">
    <source>
        <dbReference type="ARBA" id="ARBA00047578"/>
    </source>
</evidence>
<evidence type="ECO:0000256" key="9">
    <source>
        <dbReference type="ARBA" id="ARBA00022516"/>
    </source>
</evidence>
<dbReference type="EnsemblMetazoa" id="ASTEI05210-RA">
    <property type="protein sequence ID" value="ASTEI05210-PA"/>
    <property type="gene ID" value="ASTEI05210"/>
</dbReference>
<comment type="catalytic activity">
    <reaction evidence="48">
        <text>(2E)-octenoyl-[ACP] + NADPH + H(+) = octanoyl-[ACP] + NADP(+)</text>
        <dbReference type="Rhea" id="RHEA:41848"/>
        <dbReference type="Rhea" id="RHEA-COMP:9635"/>
        <dbReference type="Rhea" id="RHEA-COMP:9636"/>
        <dbReference type="ChEBI" id="CHEBI:15378"/>
        <dbReference type="ChEBI" id="CHEBI:57783"/>
        <dbReference type="ChEBI" id="CHEBI:58349"/>
        <dbReference type="ChEBI" id="CHEBI:78462"/>
        <dbReference type="ChEBI" id="CHEBI:78463"/>
    </reaction>
    <physiologicalReaction direction="left-to-right" evidence="48">
        <dbReference type="Rhea" id="RHEA:41849"/>
    </physiologicalReaction>
</comment>
<dbReference type="Gene3D" id="3.40.50.720">
    <property type="entry name" value="NAD(P)-binding Rossmann-like Domain"/>
    <property type="match status" value="1"/>
</dbReference>
<evidence type="ECO:0000256" key="64">
    <source>
        <dbReference type="PROSITE-ProRule" id="PRU01363"/>
    </source>
</evidence>
<comment type="catalytic activity">
    <reaction evidence="31">
        <text>(3R)-hydroxybutanoyl-[ACP] = (2E)-butenoyl-[ACP] + H2O</text>
        <dbReference type="Rhea" id="RHEA:41808"/>
        <dbReference type="Rhea" id="RHEA-COMP:9626"/>
        <dbReference type="Rhea" id="RHEA-COMP:9627"/>
        <dbReference type="ChEBI" id="CHEBI:15377"/>
        <dbReference type="ChEBI" id="CHEBI:78451"/>
        <dbReference type="ChEBI" id="CHEBI:78453"/>
    </reaction>
    <physiologicalReaction direction="left-to-right" evidence="31">
        <dbReference type="Rhea" id="RHEA:41809"/>
    </physiologicalReaction>
</comment>
<evidence type="ECO:0000256" key="12">
    <source>
        <dbReference type="ARBA" id="ARBA00022799"/>
    </source>
</evidence>
<evidence type="ECO:0000256" key="48">
    <source>
        <dbReference type="ARBA" id="ARBA00048420"/>
    </source>
</evidence>
<comment type="catalytic activity">
    <reaction evidence="56">
        <text>decanoyl-[ACP] + malonyl-[ACP] + H(+) = 3-oxododecanoyl-[ACP] + holo-[ACP] + CO2</text>
        <dbReference type="Rhea" id="RHEA:41868"/>
        <dbReference type="Rhea" id="RHEA-COMP:9623"/>
        <dbReference type="Rhea" id="RHEA-COMP:9640"/>
        <dbReference type="Rhea" id="RHEA-COMP:9641"/>
        <dbReference type="Rhea" id="RHEA-COMP:9685"/>
        <dbReference type="ChEBI" id="CHEBI:15378"/>
        <dbReference type="ChEBI" id="CHEBI:16526"/>
        <dbReference type="ChEBI" id="CHEBI:64479"/>
        <dbReference type="ChEBI" id="CHEBI:78449"/>
        <dbReference type="ChEBI" id="CHEBI:78468"/>
        <dbReference type="ChEBI" id="CHEBI:78469"/>
    </reaction>
    <physiologicalReaction direction="left-to-right" evidence="56">
        <dbReference type="Rhea" id="RHEA:41869"/>
    </physiologicalReaction>
</comment>
<comment type="catalytic activity">
    <reaction evidence="62">
        <text>(2E)-decenoyl-[ACP] + NADPH + H(+) = decanoyl-[ACP] + NADP(+)</text>
        <dbReference type="Rhea" id="RHEA:41864"/>
        <dbReference type="Rhea" id="RHEA-COMP:9639"/>
        <dbReference type="Rhea" id="RHEA-COMP:9640"/>
        <dbReference type="ChEBI" id="CHEBI:15378"/>
        <dbReference type="ChEBI" id="CHEBI:57783"/>
        <dbReference type="ChEBI" id="CHEBI:58349"/>
        <dbReference type="ChEBI" id="CHEBI:78467"/>
        <dbReference type="ChEBI" id="CHEBI:78468"/>
    </reaction>
    <physiologicalReaction direction="left-to-right" evidence="62">
        <dbReference type="Rhea" id="RHEA:41865"/>
    </physiologicalReaction>
</comment>
<evidence type="ECO:0000256" key="38">
    <source>
        <dbReference type="ARBA" id="ARBA00047451"/>
    </source>
</evidence>
<dbReference type="FunFam" id="1.10.1200.10:FF:000013">
    <property type="entry name" value="Fatty acid synthase"/>
    <property type="match status" value="1"/>
</dbReference>
<dbReference type="InterPro" id="IPR014030">
    <property type="entry name" value="Ketoacyl_synth_N"/>
</dbReference>
<comment type="catalytic activity">
    <reaction evidence="44">
        <text>acetyl-[ACP] + malonyl-[ACP] + H(+) = 3-oxobutanoyl-[ACP] + holo-[ACP] + CO2</text>
        <dbReference type="Rhea" id="RHEA:41800"/>
        <dbReference type="Rhea" id="RHEA-COMP:9621"/>
        <dbReference type="Rhea" id="RHEA-COMP:9623"/>
        <dbReference type="Rhea" id="RHEA-COMP:9625"/>
        <dbReference type="Rhea" id="RHEA-COMP:9685"/>
        <dbReference type="ChEBI" id="CHEBI:15378"/>
        <dbReference type="ChEBI" id="CHEBI:16526"/>
        <dbReference type="ChEBI" id="CHEBI:64479"/>
        <dbReference type="ChEBI" id="CHEBI:78446"/>
        <dbReference type="ChEBI" id="CHEBI:78449"/>
        <dbReference type="ChEBI" id="CHEBI:78450"/>
    </reaction>
    <physiologicalReaction direction="left-to-right" evidence="44">
        <dbReference type="Rhea" id="RHEA:41801"/>
    </physiologicalReaction>
</comment>
<evidence type="ECO:0000256" key="22">
    <source>
        <dbReference type="ARBA" id="ARBA00023268"/>
    </source>
</evidence>
<dbReference type="SUPFAM" id="SSF55048">
    <property type="entry name" value="Probable ACP-binding domain of malonyl-CoA ACP transacylase"/>
    <property type="match status" value="1"/>
</dbReference>
<accession>A0A182Y9S4</accession>
<dbReference type="SMART" id="SM00823">
    <property type="entry name" value="PKS_PP"/>
    <property type="match status" value="1"/>
</dbReference>
<comment type="catalytic activity">
    <reaction evidence="59">
        <text>3-oxohexadecanoyl-[ACP] + NADPH + H(+) = (3R)-hydroxyhexadecanoyl-[ACP] + NADP(+)</text>
        <dbReference type="Rhea" id="RHEA:41904"/>
        <dbReference type="Rhea" id="RHEA-COMP:9649"/>
        <dbReference type="Rhea" id="RHEA-COMP:9650"/>
        <dbReference type="ChEBI" id="CHEBI:15378"/>
        <dbReference type="ChEBI" id="CHEBI:57783"/>
        <dbReference type="ChEBI" id="CHEBI:58349"/>
        <dbReference type="ChEBI" id="CHEBI:78478"/>
        <dbReference type="ChEBI" id="CHEBI:78480"/>
    </reaction>
    <physiologicalReaction direction="left-to-right" evidence="59">
        <dbReference type="Rhea" id="RHEA:41905"/>
    </physiologicalReaction>
</comment>
<evidence type="ECO:0000256" key="43">
    <source>
        <dbReference type="ARBA" id="ARBA00047953"/>
    </source>
</evidence>
<dbReference type="Gene3D" id="3.10.129.110">
    <property type="entry name" value="Polyketide synthase dehydratase"/>
    <property type="match status" value="1"/>
</dbReference>
<evidence type="ECO:0000256" key="56">
    <source>
        <dbReference type="ARBA" id="ARBA00049109"/>
    </source>
</evidence>
<dbReference type="InterPro" id="IPR016036">
    <property type="entry name" value="Malonyl_transacylase_ACP-bd"/>
</dbReference>
<dbReference type="PROSITE" id="PS52019">
    <property type="entry name" value="PKS_MFAS_DH"/>
    <property type="match status" value="1"/>
</dbReference>
<dbReference type="EC" id="2.3.1.85" evidence="4"/>
<evidence type="ECO:0000256" key="25">
    <source>
        <dbReference type="ARBA" id="ARBA00023373"/>
    </source>
</evidence>
<feature type="compositionally biased region" description="Basic residues" evidence="65">
    <location>
        <begin position="32"/>
        <end position="43"/>
    </location>
</feature>
<feature type="region of interest" description="Disordered" evidence="65">
    <location>
        <begin position="2222"/>
        <end position="2249"/>
    </location>
</feature>
<dbReference type="SMART" id="SM00825">
    <property type="entry name" value="PKS_KS"/>
    <property type="match status" value="1"/>
</dbReference>
<evidence type="ECO:0000256" key="20">
    <source>
        <dbReference type="ARBA" id="ARBA00023098"/>
    </source>
</evidence>
<evidence type="ECO:0000256" key="7">
    <source>
        <dbReference type="ARBA" id="ARBA00018769"/>
    </source>
</evidence>
<comment type="catalytic activity">
    <reaction evidence="38">
        <text>tetradecanoyl-[ACP] + malonyl-[ACP] + H(+) = 3-oxohexadecanoyl-[ACP] + holo-[ACP] + CO2</text>
        <dbReference type="Rhea" id="RHEA:41900"/>
        <dbReference type="Rhea" id="RHEA-COMP:9623"/>
        <dbReference type="Rhea" id="RHEA-COMP:9648"/>
        <dbReference type="Rhea" id="RHEA-COMP:9649"/>
        <dbReference type="Rhea" id="RHEA-COMP:9685"/>
        <dbReference type="ChEBI" id="CHEBI:15378"/>
        <dbReference type="ChEBI" id="CHEBI:16526"/>
        <dbReference type="ChEBI" id="CHEBI:64479"/>
        <dbReference type="ChEBI" id="CHEBI:78449"/>
        <dbReference type="ChEBI" id="CHEBI:78477"/>
        <dbReference type="ChEBI" id="CHEBI:78478"/>
    </reaction>
    <physiologicalReaction direction="left-to-right" evidence="38">
        <dbReference type="Rhea" id="RHEA:41901"/>
    </physiologicalReaction>
</comment>
<dbReference type="EC" id="1.3.1.39" evidence="2"/>
<evidence type="ECO:0000256" key="26">
    <source>
        <dbReference type="ARBA" id="ARBA00023388"/>
    </source>
</evidence>
<evidence type="ECO:0000259" key="67">
    <source>
        <dbReference type="PROSITE" id="PS52019"/>
    </source>
</evidence>
<dbReference type="Gene3D" id="3.40.50.1820">
    <property type="entry name" value="alpha/beta hydrolase"/>
    <property type="match status" value="1"/>
</dbReference>
<dbReference type="GO" id="GO:0004313">
    <property type="term" value="F:[acyl-carrier-protein] S-acetyltransferase activity"/>
    <property type="evidence" value="ECO:0007669"/>
    <property type="project" value="UniProtKB-EC"/>
</dbReference>
<comment type="catalytic activity">
    <reaction evidence="47">
        <text>tetradecanoyl-[ACP] + H2O = tetradecanoate + holo-[ACP] + H(+)</text>
        <dbReference type="Rhea" id="RHEA:30123"/>
        <dbReference type="Rhea" id="RHEA-COMP:9648"/>
        <dbReference type="Rhea" id="RHEA-COMP:9685"/>
        <dbReference type="ChEBI" id="CHEBI:15377"/>
        <dbReference type="ChEBI" id="CHEBI:15378"/>
        <dbReference type="ChEBI" id="CHEBI:30807"/>
        <dbReference type="ChEBI" id="CHEBI:64479"/>
        <dbReference type="ChEBI" id="CHEBI:78477"/>
        <dbReference type="EC" id="3.1.2.14"/>
    </reaction>
    <physiologicalReaction direction="left-to-right" evidence="47">
        <dbReference type="Rhea" id="RHEA:30124"/>
    </physiologicalReaction>
</comment>
<dbReference type="VEuPathDB" id="VectorBase:ASTE003055"/>
<evidence type="ECO:0000256" key="65">
    <source>
        <dbReference type="SAM" id="MobiDB-lite"/>
    </source>
</evidence>
<comment type="catalytic activity">
    <reaction evidence="53">
        <text>hexadecanoyl-[ACP] + H2O = hexadecanoate + holo-[ACP] + H(+)</text>
        <dbReference type="Rhea" id="RHEA:41932"/>
        <dbReference type="Rhea" id="RHEA-COMP:9652"/>
        <dbReference type="Rhea" id="RHEA-COMP:9685"/>
        <dbReference type="ChEBI" id="CHEBI:7896"/>
        <dbReference type="ChEBI" id="CHEBI:15377"/>
        <dbReference type="ChEBI" id="CHEBI:15378"/>
        <dbReference type="ChEBI" id="CHEBI:64479"/>
        <dbReference type="ChEBI" id="CHEBI:78483"/>
        <dbReference type="EC" id="3.1.2.14"/>
    </reaction>
    <physiologicalReaction direction="left-to-right" evidence="53">
        <dbReference type="Rhea" id="RHEA:41933"/>
    </physiologicalReaction>
</comment>
<comment type="catalytic activity">
    <reaction evidence="46">
        <text>(2E)-dodecenoyl-[ACP] + NADPH + H(+) = dodecanoyl-[ACP] + NADP(+)</text>
        <dbReference type="Rhea" id="RHEA:41880"/>
        <dbReference type="Rhea" id="RHEA-COMP:9643"/>
        <dbReference type="Rhea" id="RHEA-COMP:9644"/>
        <dbReference type="ChEBI" id="CHEBI:15378"/>
        <dbReference type="ChEBI" id="CHEBI:57783"/>
        <dbReference type="ChEBI" id="CHEBI:58349"/>
        <dbReference type="ChEBI" id="CHEBI:65264"/>
        <dbReference type="ChEBI" id="CHEBI:78472"/>
    </reaction>
    <physiologicalReaction direction="left-to-right" evidence="46">
        <dbReference type="Rhea" id="RHEA:41881"/>
    </physiologicalReaction>
</comment>
<evidence type="ECO:0000256" key="30">
    <source>
        <dbReference type="ARBA" id="ARBA00023401"/>
    </source>
</evidence>
<evidence type="ECO:0000256" key="21">
    <source>
        <dbReference type="ARBA" id="ARBA00023160"/>
    </source>
</evidence>
<evidence type="ECO:0000256" key="44">
    <source>
        <dbReference type="ARBA" id="ARBA00047961"/>
    </source>
</evidence>
<dbReference type="PANTHER" id="PTHR43775">
    <property type="entry name" value="FATTY ACID SYNTHASE"/>
    <property type="match status" value="1"/>
</dbReference>
<comment type="pathway">
    <text evidence="1">Lipid metabolism.</text>
</comment>
<dbReference type="VEuPathDB" id="VectorBase:ASTEI20_035298"/>
<organism evidence="68 69">
    <name type="scientific">Anopheles stephensi</name>
    <name type="common">Indo-Pakistan malaria mosquito</name>
    <dbReference type="NCBI Taxonomy" id="30069"/>
    <lineage>
        <taxon>Eukaryota</taxon>
        <taxon>Metazoa</taxon>
        <taxon>Ecdysozoa</taxon>
        <taxon>Arthropoda</taxon>
        <taxon>Hexapoda</taxon>
        <taxon>Insecta</taxon>
        <taxon>Pterygota</taxon>
        <taxon>Neoptera</taxon>
        <taxon>Endopterygota</taxon>
        <taxon>Diptera</taxon>
        <taxon>Nematocera</taxon>
        <taxon>Culicoidea</taxon>
        <taxon>Culicidae</taxon>
        <taxon>Anophelinae</taxon>
        <taxon>Anopheles</taxon>
    </lineage>
</organism>
<comment type="catalytic activity">
    <reaction evidence="50">
        <text>3-oxohexanoyl-[ACP] + NADPH + H(+) = (3R)-hydroxyhexanoyl-[ACP] + NADP(+)</text>
        <dbReference type="Rhea" id="RHEA:41824"/>
        <dbReference type="Rhea" id="RHEA-COMP:9629"/>
        <dbReference type="Rhea" id="RHEA-COMP:9630"/>
        <dbReference type="ChEBI" id="CHEBI:15378"/>
        <dbReference type="ChEBI" id="CHEBI:57783"/>
        <dbReference type="ChEBI" id="CHEBI:58349"/>
        <dbReference type="ChEBI" id="CHEBI:78456"/>
        <dbReference type="ChEBI" id="CHEBI:78457"/>
    </reaction>
    <physiologicalReaction direction="left-to-right" evidence="50">
        <dbReference type="Rhea" id="RHEA:41825"/>
    </physiologicalReaction>
</comment>
<keyword evidence="16" id="KW-0663">Pyridoxal phosphate</keyword>
<dbReference type="CDD" id="cd00833">
    <property type="entry name" value="PKS"/>
    <property type="match status" value="1"/>
</dbReference>
<evidence type="ECO:0000259" key="66">
    <source>
        <dbReference type="PROSITE" id="PS52004"/>
    </source>
</evidence>
<dbReference type="Proteomes" id="UP000076408">
    <property type="component" value="Unassembled WGS sequence"/>
</dbReference>
<comment type="catalytic activity">
    <reaction evidence="25">
        <text>(3R)-hydroxyhexanoyl-[ACP] = (2E)-hexenoyl-[ACP] + H2O</text>
        <dbReference type="Rhea" id="RHEA:41828"/>
        <dbReference type="Rhea" id="RHEA-COMP:9630"/>
        <dbReference type="Rhea" id="RHEA-COMP:9631"/>
        <dbReference type="ChEBI" id="CHEBI:15377"/>
        <dbReference type="ChEBI" id="CHEBI:78457"/>
        <dbReference type="ChEBI" id="CHEBI:78458"/>
    </reaction>
    <physiologicalReaction direction="left-to-right" evidence="25">
        <dbReference type="Rhea" id="RHEA:41829"/>
    </physiologicalReaction>
</comment>
<dbReference type="CDD" id="cd08954">
    <property type="entry name" value="KR_1_FAS_SDR_x"/>
    <property type="match status" value="1"/>
</dbReference>
<comment type="catalytic activity">
    <reaction evidence="34">
        <text>3-oxooctadecanoyl-[ACP] + NADPH + H(+) = (3R)-hydroxyoctadecanoyl-[ACP] + NADP(+)</text>
        <dbReference type="Rhea" id="RHEA:41920"/>
        <dbReference type="Rhea" id="RHEA-COMP:9653"/>
        <dbReference type="Rhea" id="RHEA-COMP:9654"/>
        <dbReference type="ChEBI" id="CHEBI:15378"/>
        <dbReference type="ChEBI" id="CHEBI:57783"/>
        <dbReference type="ChEBI" id="CHEBI:58349"/>
        <dbReference type="ChEBI" id="CHEBI:78487"/>
        <dbReference type="ChEBI" id="CHEBI:78488"/>
    </reaction>
    <physiologicalReaction direction="left-to-right" evidence="34">
        <dbReference type="Rhea" id="RHEA:41921"/>
    </physiologicalReaction>
</comment>
<dbReference type="GO" id="GO:0016297">
    <property type="term" value="F:fatty acyl-[ACP] hydrolase activity"/>
    <property type="evidence" value="ECO:0007669"/>
    <property type="project" value="UniProtKB-EC"/>
</dbReference>
<proteinExistence type="predicted"/>
<dbReference type="InterPro" id="IPR014043">
    <property type="entry name" value="Acyl_transferase_dom"/>
</dbReference>
<evidence type="ECO:0000256" key="23">
    <source>
        <dbReference type="ARBA" id="ARBA00023332"/>
    </source>
</evidence>
<dbReference type="Gene3D" id="1.10.1470.20">
    <property type="entry name" value="Fatty acid synthase, domain 2"/>
    <property type="match status" value="1"/>
</dbReference>
<evidence type="ECO:0000256" key="53">
    <source>
        <dbReference type="ARBA" id="ARBA00048704"/>
    </source>
</evidence>
<dbReference type="FunFam" id="3.90.180.10:FF:000015">
    <property type="entry name" value="Fatty acid synthase"/>
    <property type="match status" value="1"/>
</dbReference>
<comment type="catalytic activity">
    <reaction evidence="43">
        <text>3-oxobutanoyl-[ACP] + NADPH + H(+) = (3R)-hydroxybutanoyl-[ACP] + NADP(+)</text>
        <dbReference type="Rhea" id="RHEA:41804"/>
        <dbReference type="Rhea" id="RHEA-COMP:9625"/>
        <dbReference type="Rhea" id="RHEA-COMP:9626"/>
        <dbReference type="ChEBI" id="CHEBI:15378"/>
        <dbReference type="ChEBI" id="CHEBI:57783"/>
        <dbReference type="ChEBI" id="CHEBI:58349"/>
        <dbReference type="ChEBI" id="CHEBI:78450"/>
        <dbReference type="ChEBI" id="CHEBI:78451"/>
    </reaction>
    <physiologicalReaction direction="left-to-right" evidence="43">
        <dbReference type="Rhea" id="RHEA:41805"/>
    </physiologicalReaction>
</comment>
<evidence type="ECO:0000256" key="61">
    <source>
        <dbReference type="ARBA" id="ARBA00049449"/>
    </source>
</evidence>
<dbReference type="InterPro" id="IPR042104">
    <property type="entry name" value="PKS_dehydratase_sf"/>
</dbReference>
<feature type="domain" description="Ketosynthase family 3 (KS3)" evidence="66">
    <location>
        <begin position="93"/>
        <end position="500"/>
    </location>
</feature>
<dbReference type="InterPro" id="IPR050091">
    <property type="entry name" value="PKS_NRPS_Biosynth_Enz"/>
</dbReference>
<evidence type="ECO:0000256" key="58">
    <source>
        <dbReference type="ARBA" id="ARBA00049263"/>
    </source>
</evidence>
<keyword evidence="18" id="KW-0560">Oxidoreductase</keyword>
<dbReference type="InterPro" id="IPR011032">
    <property type="entry name" value="GroES-like_sf"/>
</dbReference>
<protein>
    <recommendedName>
        <fullName evidence="7">Fatty acid synthase</fullName>
        <ecNumber evidence="5">1.1.1.100</ecNumber>
        <ecNumber evidence="2">1.3.1.39</ecNumber>
        <ecNumber evidence="6">2.3.1.41</ecNumber>
        <ecNumber evidence="4">2.3.1.85</ecNumber>
        <ecNumber evidence="3">3.1.2.14</ecNumber>
    </recommendedName>
</protein>
<comment type="catalytic activity">
    <reaction evidence="58">
        <text>3-oxododecanoyl-[ACP] + NADPH + H(+) = (3R)-hydroxydodecanoyl-[ACP] + NADP(+)</text>
        <dbReference type="Rhea" id="RHEA:41872"/>
        <dbReference type="Rhea" id="RHEA-COMP:9641"/>
        <dbReference type="Rhea" id="RHEA-COMP:9642"/>
        <dbReference type="ChEBI" id="CHEBI:15378"/>
        <dbReference type="ChEBI" id="CHEBI:57783"/>
        <dbReference type="ChEBI" id="CHEBI:58349"/>
        <dbReference type="ChEBI" id="CHEBI:78469"/>
        <dbReference type="ChEBI" id="CHEBI:78470"/>
    </reaction>
    <physiologicalReaction direction="left-to-right" evidence="58">
        <dbReference type="Rhea" id="RHEA:41873"/>
    </physiologicalReaction>
</comment>
<evidence type="ECO:0000256" key="5">
    <source>
        <dbReference type="ARBA" id="ARBA00012948"/>
    </source>
</evidence>
<dbReference type="Pfam" id="PF00109">
    <property type="entry name" value="ketoacyl-synt"/>
    <property type="match status" value="1"/>
</dbReference>
<comment type="catalytic activity">
    <reaction evidence="26">
        <text>(3R)-hydroxydecanoyl-[ACP] = (2E)-decenoyl-[ACP] + H2O</text>
        <dbReference type="Rhea" id="RHEA:41860"/>
        <dbReference type="Rhea" id="RHEA-COMP:9638"/>
        <dbReference type="Rhea" id="RHEA-COMP:9639"/>
        <dbReference type="ChEBI" id="CHEBI:15377"/>
        <dbReference type="ChEBI" id="CHEBI:78466"/>
        <dbReference type="ChEBI" id="CHEBI:78467"/>
    </reaction>
    <physiologicalReaction direction="left-to-right" evidence="26">
        <dbReference type="Rhea" id="RHEA:41861"/>
    </physiologicalReaction>
</comment>
<dbReference type="InterPro" id="IPR049900">
    <property type="entry name" value="PKS_mFAS_DH"/>
</dbReference>
<dbReference type="VEuPathDB" id="VectorBase:ASTEI05210"/>
<dbReference type="STRING" id="30069.A0A182Y9S4"/>
<feature type="compositionally biased region" description="Basic residues" evidence="65">
    <location>
        <begin position="1"/>
        <end position="17"/>
    </location>
</feature>
<keyword evidence="11" id="KW-0808">Transferase</keyword>
<keyword evidence="13" id="KW-0378">Hydrolase</keyword>
<dbReference type="UniPathway" id="UPA00094"/>
<comment type="catalytic activity">
    <reaction evidence="28">
        <text>(3R)-hydroxytetradecanoyl-[ACP] = (2E)-tetradecenoyl-[ACP] + H2O</text>
        <dbReference type="Rhea" id="RHEA:41892"/>
        <dbReference type="Rhea" id="RHEA-COMP:9646"/>
        <dbReference type="Rhea" id="RHEA-COMP:9647"/>
        <dbReference type="ChEBI" id="CHEBI:15377"/>
        <dbReference type="ChEBI" id="CHEBI:78474"/>
        <dbReference type="ChEBI" id="CHEBI:78475"/>
    </reaction>
    <physiologicalReaction direction="left-to-right" evidence="28">
        <dbReference type="Rhea" id="RHEA:41893"/>
    </physiologicalReaction>
</comment>
<evidence type="ECO:0000256" key="39">
    <source>
        <dbReference type="ARBA" id="ARBA00047500"/>
    </source>
</evidence>
<evidence type="ECO:0000256" key="29">
    <source>
        <dbReference type="ARBA" id="ARBA00023399"/>
    </source>
</evidence>
<evidence type="ECO:0000256" key="37">
    <source>
        <dbReference type="ARBA" id="ARBA00047440"/>
    </source>
</evidence>
<dbReference type="Gene3D" id="1.10.1200.10">
    <property type="entry name" value="ACP-like"/>
    <property type="match status" value="1"/>
</dbReference>
<evidence type="ECO:0000256" key="24">
    <source>
        <dbReference type="ARBA" id="ARBA00023351"/>
    </source>
</evidence>
<keyword evidence="8" id="KW-0596">Phosphopantetheine</keyword>
<evidence type="ECO:0000256" key="17">
    <source>
        <dbReference type="ARBA" id="ARBA00022990"/>
    </source>
</evidence>
<comment type="function">
    <text evidence="32">Fatty acid synthetase is a multifunctional enzyme that catalyzes the de novo biosynthesis of long-chain saturated fatty acids starting from acetyl-CoA and malonyl-CoA in the presence of NADPH. This multifunctional protein contains 7 catalytic activities and a site for the binding of the prosthetic group 4'-phosphopantetheine of the acyl carrier protein ([ACP]) domain.</text>
</comment>
<comment type="catalytic activity">
    <reaction evidence="36">
        <text>a (3R)-hydroxyacyl-[ACP] + NADP(+) = a 3-oxoacyl-[ACP] + NADPH + H(+)</text>
        <dbReference type="Rhea" id="RHEA:17397"/>
        <dbReference type="Rhea" id="RHEA-COMP:9916"/>
        <dbReference type="Rhea" id="RHEA-COMP:9945"/>
        <dbReference type="ChEBI" id="CHEBI:15378"/>
        <dbReference type="ChEBI" id="CHEBI:57783"/>
        <dbReference type="ChEBI" id="CHEBI:58349"/>
        <dbReference type="ChEBI" id="CHEBI:78776"/>
        <dbReference type="ChEBI" id="CHEBI:78827"/>
        <dbReference type="EC" id="1.1.1.100"/>
    </reaction>
    <physiologicalReaction direction="right-to-left" evidence="36">
        <dbReference type="Rhea" id="RHEA:17399"/>
    </physiologicalReaction>
</comment>
<dbReference type="Pfam" id="PF21149">
    <property type="entry name" value="FAS_pseudo-KR"/>
    <property type="match status" value="1"/>
</dbReference>
<evidence type="ECO:0000256" key="55">
    <source>
        <dbReference type="ARBA" id="ARBA00049019"/>
    </source>
</evidence>
<evidence type="ECO:0000256" key="27">
    <source>
        <dbReference type="ARBA" id="ARBA00023394"/>
    </source>
</evidence>
<dbReference type="GO" id="GO:0141148">
    <property type="term" value="F:enoyl-[acyl-carrier-protein] reductase (NADPH) activity"/>
    <property type="evidence" value="ECO:0007669"/>
    <property type="project" value="UniProtKB-EC"/>
</dbReference>
<dbReference type="Pfam" id="PF08659">
    <property type="entry name" value="KR"/>
    <property type="match status" value="1"/>
</dbReference>
<comment type="catalytic activity">
    <reaction evidence="63">
        <text>octanoyl-[ACP] + malonyl-[ACP] + H(+) = 3-oxodecanoyl-[ACP] + holo-[ACP] + CO2</text>
        <dbReference type="Rhea" id="RHEA:41852"/>
        <dbReference type="Rhea" id="RHEA-COMP:9623"/>
        <dbReference type="Rhea" id="RHEA-COMP:9636"/>
        <dbReference type="Rhea" id="RHEA-COMP:9637"/>
        <dbReference type="Rhea" id="RHEA-COMP:9685"/>
        <dbReference type="ChEBI" id="CHEBI:15378"/>
        <dbReference type="ChEBI" id="CHEBI:16526"/>
        <dbReference type="ChEBI" id="CHEBI:64479"/>
        <dbReference type="ChEBI" id="CHEBI:78449"/>
        <dbReference type="ChEBI" id="CHEBI:78463"/>
        <dbReference type="ChEBI" id="CHEBI:78464"/>
    </reaction>
    <physiologicalReaction direction="left-to-right" evidence="63">
        <dbReference type="Rhea" id="RHEA:41853"/>
    </physiologicalReaction>
</comment>
<dbReference type="InterPro" id="IPR016035">
    <property type="entry name" value="Acyl_Trfase/lysoPLipase"/>
</dbReference>
<dbReference type="FunFam" id="3.40.366.10:FF:000005">
    <property type="entry name" value="Fatty acid synthase"/>
    <property type="match status" value="1"/>
</dbReference>
<reference evidence="68" key="2">
    <citation type="submission" date="2020-05" db="UniProtKB">
        <authorList>
            <consortium name="EnsemblMetazoa"/>
        </authorList>
    </citation>
    <scope>IDENTIFICATION</scope>
    <source>
        <strain evidence="68">Indian</strain>
    </source>
</reference>
<dbReference type="FunFam" id="3.40.50.720:FF:000209">
    <property type="entry name" value="Polyketide synthase Pks12"/>
    <property type="match status" value="1"/>
</dbReference>
<comment type="catalytic activity">
    <reaction evidence="61">
        <text>butanoyl-[ACP] + malonyl-[ACP] + H(+) = 3-oxohexanoyl-[ACP] + holo-[ACP] + CO2</text>
        <dbReference type="Rhea" id="RHEA:41820"/>
        <dbReference type="Rhea" id="RHEA-COMP:9623"/>
        <dbReference type="Rhea" id="RHEA-COMP:9628"/>
        <dbReference type="Rhea" id="RHEA-COMP:9629"/>
        <dbReference type="Rhea" id="RHEA-COMP:9685"/>
        <dbReference type="ChEBI" id="CHEBI:15378"/>
        <dbReference type="ChEBI" id="CHEBI:16526"/>
        <dbReference type="ChEBI" id="CHEBI:64479"/>
        <dbReference type="ChEBI" id="CHEBI:78449"/>
        <dbReference type="ChEBI" id="CHEBI:78454"/>
        <dbReference type="ChEBI" id="CHEBI:78456"/>
    </reaction>
    <physiologicalReaction direction="left-to-right" evidence="61">
        <dbReference type="Rhea" id="RHEA:41821"/>
    </physiologicalReaction>
</comment>
<dbReference type="Pfam" id="PF16197">
    <property type="entry name" value="KAsynt_C_assoc"/>
    <property type="match status" value="1"/>
</dbReference>
<evidence type="ECO:0000256" key="36">
    <source>
        <dbReference type="ARBA" id="ARBA00047400"/>
    </source>
</evidence>
<dbReference type="InterPro" id="IPR020806">
    <property type="entry name" value="PKS_PP-bd"/>
</dbReference>
<dbReference type="InterPro" id="IPR014031">
    <property type="entry name" value="Ketoacyl_synth_C"/>
</dbReference>
<feature type="region of interest" description="Disordered" evidence="65">
    <location>
        <begin position="1"/>
        <end position="72"/>
    </location>
</feature>
<dbReference type="Gene3D" id="3.40.366.10">
    <property type="entry name" value="Malonyl-Coenzyme A Acyl Carrier Protein, domain 2"/>
    <property type="match status" value="1"/>
</dbReference>
<comment type="catalytic activity">
    <reaction evidence="40">
        <text>dodecanoyl-[ACP] + malonyl-[ACP] + H(+) = 3-oxotetradecanoyl-[ACP] + holo-[ACP] + CO2</text>
        <dbReference type="Rhea" id="RHEA:41884"/>
        <dbReference type="Rhea" id="RHEA-COMP:9623"/>
        <dbReference type="Rhea" id="RHEA-COMP:9644"/>
        <dbReference type="Rhea" id="RHEA-COMP:9645"/>
        <dbReference type="Rhea" id="RHEA-COMP:9685"/>
        <dbReference type="ChEBI" id="CHEBI:15378"/>
        <dbReference type="ChEBI" id="CHEBI:16526"/>
        <dbReference type="ChEBI" id="CHEBI:64479"/>
        <dbReference type="ChEBI" id="CHEBI:65264"/>
        <dbReference type="ChEBI" id="CHEBI:78449"/>
        <dbReference type="ChEBI" id="CHEBI:78473"/>
    </reaction>
    <physiologicalReaction direction="left-to-right" evidence="40">
        <dbReference type="Rhea" id="RHEA:41885"/>
    </physiologicalReaction>
</comment>
<name>A0A182Y9S4_ANOST</name>
<dbReference type="Gene3D" id="3.30.70.3290">
    <property type="match status" value="1"/>
</dbReference>
<evidence type="ECO:0000256" key="57">
    <source>
        <dbReference type="ARBA" id="ARBA00049171"/>
    </source>
</evidence>
<dbReference type="InterPro" id="IPR049552">
    <property type="entry name" value="PKS_DH_N"/>
</dbReference>
<comment type="catalytic activity">
    <reaction evidence="55">
        <text>(2E)-octadecenoyl-[ACP] + NADPH + H(+) = octadecanoyl-[ACP] + NADP(+)</text>
        <dbReference type="Rhea" id="RHEA:41928"/>
        <dbReference type="Rhea" id="RHEA-COMP:9655"/>
        <dbReference type="Rhea" id="RHEA-COMP:9656"/>
        <dbReference type="ChEBI" id="CHEBI:15378"/>
        <dbReference type="ChEBI" id="CHEBI:57783"/>
        <dbReference type="ChEBI" id="CHEBI:58349"/>
        <dbReference type="ChEBI" id="CHEBI:78489"/>
        <dbReference type="ChEBI" id="CHEBI:78495"/>
    </reaction>
    <physiologicalReaction direction="left-to-right" evidence="55">
        <dbReference type="Rhea" id="RHEA:41929"/>
    </physiologicalReaction>
</comment>
<dbReference type="SUPFAM" id="SSF53901">
    <property type="entry name" value="Thiolase-like"/>
    <property type="match status" value="1"/>
</dbReference>
<dbReference type="InterPro" id="IPR020807">
    <property type="entry name" value="PKS_DH"/>
</dbReference>
<comment type="catalytic activity">
    <reaction evidence="41">
        <text>(2E)-hexadecenoyl-[ACP] + NADPH + H(+) = hexadecanoyl-[ACP] + NADP(+)</text>
        <dbReference type="Rhea" id="RHEA:41912"/>
        <dbReference type="Rhea" id="RHEA-COMP:9651"/>
        <dbReference type="Rhea" id="RHEA-COMP:9652"/>
        <dbReference type="ChEBI" id="CHEBI:15378"/>
        <dbReference type="ChEBI" id="CHEBI:57783"/>
        <dbReference type="ChEBI" id="CHEBI:58349"/>
        <dbReference type="ChEBI" id="CHEBI:78481"/>
        <dbReference type="ChEBI" id="CHEBI:78483"/>
    </reaction>
    <physiologicalReaction direction="left-to-right" evidence="41">
        <dbReference type="Rhea" id="RHEA:41913"/>
    </physiologicalReaction>
</comment>
<dbReference type="InterPro" id="IPR029058">
    <property type="entry name" value="AB_hydrolase_fold"/>
</dbReference>
<evidence type="ECO:0000256" key="63">
    <source>
        <dbReference type="ARBA" id="ARBA00049533"/>
    </source>
</evidence>
<keyword evidence="17" id="KW-0007">Acetylation</keyword>
<comment type="catalytic activity">
    <reaction evidence="29">
        <text>(3R)-hydroxyoctadecanoyl-[ACP] = (2E)-octadecenoyl-[ACP] + H2O</text>
        <dbReference type="Rhea" id="RHEA:41924"/>
        <dbReference type="Rhea" id="RHEA-COMP:9654"/>
        <dbReference type="Rhea" id="RHEA-COMP:9655"/>
        <dbReference type="ChEBI" id="CHEBI:15377"/>
        <dbReference type="ChEBI" id="CHEBI:78488"/>
        <dbReference type="ChEBI" id="CHEBI:78489"/>
    </reaction>
    <physiologicalReaction direction="left-to-right" evidence="29">
        <dbReference type="Rhea" id="RHEA:41925"/>
    </physiologicalReaction>
</comment>
<dbReference type="InterPro" id="IPR001227">
    <property type="entry name" value="Ac_transferase_dom_sf"/>
</dbReference>
<evidence type="ECO:0000256" key="8">
    <source>
        <dbReference type="ARBA" id="ARBA00022450"/>
    </source>
</evidence>
<evidence type="ECO:0000256" key="47">
    <source>
        <dbReference type="ARBA" id="ARBA00048289"/>
    </source>
</evidence>
<dbReference type="InterPro" id="IPR032821">
    <property type="entry name" value="PKS_assoc"/>
</dbReference>
<keyword evidence="12" id="KW-0702">S-nitrosylation</keyword>
<evidence type="ECO:0000256" key="33">
    <source>
        <dbReference type="ARBA" id="ARBA00044883"/>
    </source>
</evidence>
<dbReference type="SMART" id="SM00822">
    <property type="entry name" value="PKS_KR"/>
    <property type="match status" value="1"/>
</dbReference>
<feature type="region of interest" description="N-terminal hotdog fold" evidence="64">
    <location>
        <begin position="960"/>
        <end position="1084"/>
    </location>
</feature>
<evidence type="ECO:0000256" key="6">
    <source>
        <dbReference type="ARBA" id="ARBA00013191"/>
    </source>
</evidence>